<accession>A0A7W9WSU6</accession>
<evidence type="ECO:0000313" key="3">
    <source>
        <dbReference type="Proteomes" id="UP000571554"/>
    </source>
</evidence>
<keyword evidence="1" id="KW-0472">Membrane</keyword>
<evidence type="ECO:0000313" key="2">
    <source>
        <dbReference type="EMBL" id="MBB6102687.1"/>
    </source>
</evidence>
<keyword evidence="1" id="KW-0812">Transmembrane</keyword>
<proteinExistence type="predicted"/>
<protein>
    <submittedName>
        <fullName evidence="2">Uncharacterized protein</fullName>
    </submittedName>
</protein>
<dbReference type="AlphaFoldDB" id="A0A7W9WSU6"/>
<dbReference type="RefSeq" id="WP_183724236.1">
    <property type="nucleotide sequence ID" value="NZ_JACHBW010000006.1"/>
</dbReference>
<dbReference type="EMBL" id="JACHBW010000006">
    <property type="protein sequence ID" value="MBB6102687.1"/>
    <property type="molecule type" value="Genomic_DNA"/>
</dbReference>
<sequence>MIIHDDEHVSVRISSAGLSRARGDNELLKLADIRRVERLYKRAAIVLTVVVGVMYGYSIVFGS</sequence>
<comment type="caution">
    <text evidence="2">The sequence shown here is derived from an EMBL/GenBank/DDBJ whole genome shotgun (WGS) entry which is preliminary data.</text>
</comment>
<dbReference type="Proteomes" id="UP000571554">
    <property type="component" value="Unassembled WGS sequence"/>
</dbReference>
<feature type="transmembrane region" description="Helical" evidence="1">
    <location>
        <begin position="43"/>
        <end position="61"/>
    </location>
</feature>
<evidence type="ECO:0000256" key="1">
    <source>
        <dbReference type="SAM" id="Phobius"/>
    </source>
</evidence>
<name>A0A7W9WSU6_9BURK</name>
<organism evidence="2 3">
    <name type="scientific">Paraburkholderia bannensis</name>
    <dbReference type="NCBI Taxonomy" id="765414"/>
    <lineage>
        <taxon>Bacteria</taxon>
        <taxon>Pseudomonadati</taxon>
        <taxon>Pseudomonadota</taxon>
        <taxon>Betaproteobacteria</taxon>
        <taxon>Burkholderiales</taxon>
        <taxon>Burkholderiaceae</taxon>
        <taxon>Paraburkholderia</taxon>
    </lineage>
</organism>
<keyword evidence="3" id="KW-1185">Reference proteome</keyword>
<reference evidence="2 3" key="1">
    <citation type="submission" date="2020-08" db="EMBL/GenBank/DDBJ databases">
        <title>Above-ground endophytic microbial communities from plants in different locations in the United States.</title>
        <authorList>
            <person name="Frank C."/>
        </authorList>
    </citation>
    <scope>NUCLEOTIDE SEQUENCE [LARGE SCALE GENOMIC DNA]</scope>
    <source>
        <strain evidence="2 3">WP4_2_2</strain>
    </source>
</reference>
<keyword evidence="1" id="KW-1133">Transmembrane helix</keyword>
<gene>
    <name evidence="2" type="ORF">F4827_002539</name>
</gene>